<dbReference type="RefSeq" id="WP_112331553.1">
    <property type="nucleotide sequence ID" value="NZ_QLYR01000001.1"/>
</dbReference>
<accession>A0A328UFH6</accession>
<sequence>MEHNGKALQEYLYKTIEVKKGGVTFQVSLYLPTTGTGNLKSRLLRLMEADMERQEKGKG</sequence>
<dbReference type="AlphaFoldDB" id="A0A328UFH6"/>
<dbReference type="Proteomes" id="UP000249377">
    <property type="component" value="Unassembled WGS sequence"/>
</dbReference>
<organism evidence="1 2">
    <name type="scientific">Hydrogeniiclostridium mannosilyticum</name>
    <dbReference type="NCBI Taxonomy" id="2764322"/>
    <lineage>
        <taxon>Bacteria</taxon>
        <taxon>Bacillati</taxon>
        <taxon>Bacillota</taxon>
        <taxon>Clostridia</taxon>
        <taxon>Eubacteriales</taxon>
        <taxon>Acutalibacteraceae</taxon>
        <taxon>Hydrogeniiclostridium</taxon>
    </lineage>
</organism>
<evidence type="ECO:0000313" key="1">
    <source>
        <dbReference type="EMBL" id="RAQ30356.1"/>
    </source>
</evidence>
<keyword evidence="2" id="KW-1185">Reference proteome</keyword>
<dbReference type="EMBL" id="QLYR01000001">
    <property type="protein sequence ID" value="RAQ30356.1"/>
    <property type="molecule type" value="Genomic_DNA"/>
</dbReference>
<reference evidence="1 2" key="1">
    <citation type="submission" date="2018-06" db="EMBL/GenBank/DDBJ databases">
        <title>Noncontiguous genome sequence of Ruminococcaceae bacterium ASD2818.</title>
        <authorList>
            <person name="Chaplin A.V."/>
            <person name="Sokolova S.R."/>
            <person name="Kochetkova T.O."/>
            <person name="Goltsov A.Y."/>
            <person name="Trofimov D.Y."/>
            <person name="Efimov B.A."/>
        </authorList>
    </citation>
    <scope>NUCLEOTIDE SEQUENCE [LARGE SCALE GENOMIC DNA]</scope>
    <source>
        <strain evidence="1 2">ASD2818</strain>
    </source>
</reference>
<proteinExistence type="predicted"/>
<protein>
    <submittedName>
        <fullName evidence="1">Uncharacterized protein</fullName>
    </submittedName>
</protein>
<name>A0A328UFH6_9FIRM</name>
<evidence type="ECO:0000313" key="2">
    <source>
        <dbReference type="Proteomes" id="UP000249377"/>
    </source>
</evidence>
<gene>
    <name evidence="1" type="ORF">DPQ25_02300</name>
</gene>
<comment type="caution">
    <text evidence="1">The sequence shown here is derived from an EMBL/GenBank/DDBJ whole genome shotgun (WGS) entry which is preliminary data.</text>
</comment>